<evidence type="ECO:0000313" key="3">
    <source>
        <dbReference type="Proteomes" id="UP000307592"/>
    </source>
</evidence>
<evidence type="ECO:0000313" key="2">
    <source>
        <dbReference type="EMBL" id="TNH44602.1"/>
    </source>
</evidence>
<dbReference type="AlphaFoldDB" id="A0A5C4RKX6"/>
<feature type="domain" description="Tc toxin complex TcA C-terminal TcB-binding" evidence="1">
    <location>
        <begin position="15"/>
        <end position="136"/>
    </location>
</feature>
<sequence>MSLENSGSEPVVTPEICAVLTQTGSSTLVSTDIEGVNWLYDPTRQAGSNKNIKTNLRAQQQIALSSVHEDDGGVATENWLCTLMFDDNRYLPFEGTGAISTWNLKFPDKQVIDQVLKNKDKSWKLKDIIIHLHYTALDGGNQFAKEVTDKLAEKAKGTSI</sequence>
<protein>
    <recommendedName>
        <fullName evidence="1">Tc toxin complex TcA C-terminal TcB-binding domain-containing protein</fullName>
    </recommendedName>
</protein>
<accession>A0A5C4RKX6</accession>
<proteinExistence type="predicted"/>
<name>A0A5C4RKX6_PHOLU</name>
<dbReference type="EMBL" id="SBIJ01000005">
    <property type="protein sequence ID" value="TNH44602.1"/>
    <property type="molecule type" value="Genomic_DNA"/>
</dbReference>
<gene>
    <name evidence="2" type="ORF">EP164_05265</name>
</gene>
<dbReference type="Pfam" id="PF18276">
    <property type="entry name" value="TcA_TcB_BD"/>
    <property type="match status" value="1"/>
</dbReference>
<comment type="caution">
    <text evidence="2">The sequence shown here is derived from an EMBL/GenBank/DDBJ whole genome shotgun (WGS) entry which is preliminary data.</text>
</comment>
<reference evidence="2 3" key="1">
    <citation type="submission" date="2019-01" db="EMBL/GenBank/DDBJ databases">
        <title>Draft genome assembly of Photorhabdus luminescens subsp. sonorensis Caborca.</title>
        <authorList>
            <person name="Duong D.A."/>
            <person name="Espinosa-Artiles P."/>
            <person name="Orozco R.A."/>
            <person name="Molnar I."/>
            <person name="Stock P."/>
        </authorList>
    </citation>
    <scope>NUCLEOTIDE SEQUENCE [LARGE SCALE GENOMIC DNA]</scope>
    <source>
        <strain evidence="2 3">Caborca</strain>
    </source>
</reference>
<dbReference type="Proteomes" id="UP000307592">
    <property type="component" value="Unassembled WGS sequence"/>
</dbReference>
<evidence type="ECO:0000259" key="1">
    <source>
        <dbReference type="Pfam" id="PF18276"/>
    </source>
</evidence>
<organism evidence="2 3">
    <name type="scientific">Photorhabdus luminescens subsp. sonorensis</name>
    <dbReference type="NCBI Taxonomy" id="1173677"/>
    <lineage>
        <taxon>Bacteria</taxon>
        <taxon>Pseudomonadati</taxon>
        <taxon>Pseudomonadota</taxon>
        <taxon>Gammaproteobacteria</taxon>
        <taxon>Enterobacterales</taxon>
        <taxon>Morganellaceae</taxon>
        <taxon>Photorhabdus</taxon>
    </lineage>
</organism>
<dbReference type="InterPro" id="IPR040840">
    <property type="entry name" value="TcA_TcB_BD"/>
</dbReference>